<dbReference type="InterPro" id="IPR005126">
    <property type="entry name" value="NapC/NirT_cyt_c_N"/>
</dbReference>
<keyword evidence="3 12" id="KW-0813">Transport</keyword>
<accession>A0A1G9H5I0</accession>
<dbReference type="SUPFAM" id="SSF48695">
    <property type="entry name" value="Multiheme cytochromes"/>
    <property type="match status" value="1"/>
</dbReference>
<dbReference type="InterPro" id="IPR038266">
    <property type="entry name" value="NapC/NirT_cytc_sf"/>
</dbReference>
<evidence type="ECO:0000256" key="15">
    <source>
        <dbReference type="SAM" id="Phobius"/>
    </source>
</evidence>
<evidence type="ECO:0000256" key="9">
    <source>
        <dbReference type="ARBA" id="ARBA00022989"/>
    </source>
</evidence>
<feature type="binding site" description="axial binding residue" evidence="14">
    <location>
        <position position="83"/>
    </location>
    <ligand>
        <name>heme</name>
        <dbReference type="ChEBI" id="CHEBI:30413"/>
        <label>2</label>
    </ligand>
    <ligandPart>
        <name>Fe</name>
        <dbReference type="ChEBI" id="CHEBI:18248"/>
    </ligandPart>
</feature>
<dbReference type="InterPro" id="IPR051174">
    <property type="entry name" value="Cytochrome_c-type_ET"/>
</dbReference>
<evidence type="ECO:0000256" key="8">
    <source>
        <dbReference type="ARBA" id="ARBA00022982"/>
    </source>
</evidence>
<comment type="cofactor">
    <cofactor evidence="13">
        <name>heme</name>
        <dbReference type="ChEBI" id="CHEBI:30413"/>
    </cofactor>
    <text evidence="13">Binds 4 heme groups per subunit.</text>
</comment>
<keyword evidence="6 15" id="KW-0812">Transmembrane</keyword>
<dbReference type="GO" id="GO:0009055">
    <property type="term" value="F:electron transfer activity"/>
    <property type="evidence" value="ECO:0007669"/>
    <property type="project" value="TreeGrafter"/>
</dbReference>
<feature type="binding site" description="covalent" evidence="13">
    <location>
        <position position="154"/>
    </location>
    <ligand>
        <name>heme</name>
        <dbReference type="ChEBI" id="CHEBI:30413"/>
        <label>4</label>
    </ligand>
</feature>
<dbReference type="GO" id="GO:0019333">
    <property type="term" value="P:denitrification pathway"/>
    <property type="evidence" value="ECO:0007669"/>
    <property type="project" value="InterPro"/>
</dbReference>
<dbReference type="Pfam" id="PF03264">
    <property type="entry name" value="Cytochrom_NNT"/>
    <property type="match status" value="1"/>
</dbReference>
<evidence type="ECO:0000256" key="4">
    <source>
        <dbReference type="ARBA" id="ARBA00022475"/>
    </source>
</evidence>
<gene>
    <name evidence="17" type="ORF">SAMN04488242_0086</name>
</gene>
<evidence type="ECO:0000256" key="11">
    <source>
        <dbReference type="ARBA" id="ARBA00023136"/>
    </source>
</evidence>
<dbReference type="PIRSF" id="PIRSF000013">
    <property type="entry name" value="4_hem_cytochrm_NapC"/>
    <property type="match status" value="1"/>
</dbReference>
<evidence type="ECO:0000256" key="2">
    <source>
        <dbReference type="ARBA" id="ARBA00007395"/>
    </source>
</evidence>
<feature type="binding site" description="covalent" evidence="13">
    <location>
        <position position="133"/>
    </location>
    <ligand>
        <name>heme</name>
        <dbReference type="ChEBI" id="CHEBI:30413"/>
        <label>3</label>
    </ligand>
</feature>
<feature type="binding site" description="axial binding residue" evidence="14">
    <location>
        <position position="134"/>
    </location>
    <ligand>
        <name>heme</name>
        <dbReference type="ChEBI" id="CHEBI:30413"/>
        <label>3</label>
    </ligand>
    <ligandPart>
        <name>Fe</name>
        <dbReference type="ChEBI" id="CHEBI:18248"/>
    </ligandPart>
</feature>
<evidence type="ECO:0000256" key="12">
    <source>
        <dbReference type="PIRNR" id="PIRNR000013"/>
    </source>
</evidence>
<evidence type="ECO:0000259" key="16">
    <source>
        <dbReference type="Pfam" id="PF03264"/>
    </source>
</evidence>
<dbReference type="EMBL" id="FNGP01000001">
    <property type="protein sequence ID" value="SDL08099.1"/>
    <property type="molecule type" value="Genomic_DNA"/>
</dbReference>
<keyword evidence="4" id="KW-1003">Cell membrane</keyword>
<feature type="domain" description="NapC/NirT cytochrome c N-terminal" evidence="16">
    <location>
        <begin position="22"/>
        <end position="164"/>
    </location>
</feature>
<dbReference type="STRING" id="686624.SAMN04488242_0086"/>
<feature type="binding site" description="covalent" evidence="13">
    <location>
        <position position="55"/>
    </location>
    <ligand>
        <name>heme</name>
        <dbReference type="ChEBI" id="CHEBI:30413"/>
        <label>1</label>
    </ligand>
</feature>
<evidence type="ECO:0000256" key="10">
    <source>
        <dbReference type="ARBA" id="ARBA00023004"/>
    </source>
</evidence>
<feature type="binding site" description="axial binding residue" evidence="14">
    <location>
        <position position="61"/>
    </location>
    <ligand>
        <name>heme</name>
        <dbReference type="ChEBI" id="CHEBI:30413"/>
        <label>1</label>
    </ligand>
    <ligandPart>
        <name>Fe</name>
        <dbReference type="ChEBI" id="CHEBI:18248"/>
    </ligandPart>
</feature>
<feature type="binding site" evidence="13">
    <location>
        <position position="82"/>
    </location>
    <ligand>
        <name>a menaquinol</name>
        <dbReference type="ChEBI" id="CHEBI:18151"/>
    </ligand>
</feature>
<dbReference type="GO" id="GO:0020037">
    <property type="term" value="F:heme binding"/>
    <property type="evidence" value="ECO:0007669"/>
    <property type="project" value="InterPro"/>
</dbReference>
<dbReference type="Gene3D" id="1.10.3820.10">
    <property type="entry name" value="Di-heme elbow motif domain"/>
    <property type="match status" value="1"/>
</dbReference>
<feature type="binding site" description="covalent" evidence="13">
    <location>
        <position position="79"/>
    </location>
    <ligand>
        <name>heme</name>
        <dbReference type="ChEBI" id="CHEBI:30413"/>
        <label>2</label>
    </ligand>
</feature>
<dbReference type="InterPro" id="IPR024717">
    <property type="entry name" value="NapC/NirT/NrfH"/>
</dbReference>
<dbReference type="GO" id="GO:0009061">
    <property type="term" value="P:anaerobic respiration"/>
    <property type="evidence" value="ECO:0007669"/>
    <property type="project" value="TreeGrafter"/>
</dbReference>
<keyword evidence="9 15" id="KW-1133">Transmembrane helix</keyword>
<dbReference type="InterPro" id="IPR036280">
    <property type="entry name" value="Multihaem_cyt_sf"/>
</dbReference>
<dbReference type="PANTHER" id="PTHR30333">
    <property type="entry name" value="CYTOCHROME C-TYPE PROTEIN"/>
    <property type="match status" value="1"/>
</dbReference>
<evidence type="ECO:0000256" key="7">
    <source>
        <dbReference type="ARBA" id="ARBA00022723"/>
    </source>
</evidence>
<dbReference type="RefSeq" id="WP_093247862.1">
    <property type="nucleotide sequence ID" value="NZ_FNGP01000001.1"/>
</dbReference>
<name>A0A1G9H5I0_9ACTN</name>
<dbReference type="GO" id="GO:0046872">
    <property type="term" value="F:metal ion binding"/>
    <property type="evidence" value="ECO:0007669"/>
    <property type="project" value="UniProtKB-KW"/>
</dbReference>
<dbReference type="GO" id="GO:0022900">
    <property type="term" value="P:electron transport chain"/>
    <property type="evidence" value="ECO:0007669"/>
    <property type="project" value="InterPro"/>
</dbReference>
<evidence type="ECO:0000256" key="6">
    <source>
        <dbReference type="ARBA" id="ARBA00022692"/>
    </source>
</evidence>
<dbReference type="OrthoDB" id="9782159at2"/>
<reference evidence="17 18" key="1">
    <citation type="submission" date="2016-10" db="EMBL/GenBank/DDBJ databases">
        <authorList>
            <person name="de Groot N.N."/>
        </authorList>
    </citation>
    <scope>NUCLEOTIDE SEQUENCE [LARGE SCALE GENOMIC DNA]</scope>
    <source>
        <strain evidence="17 18">CGMCC 1.9159</strain>
    </source>
</reference>
<proteinExistence type="inferred from homology"/>
<evidence type="ECO:0000256" key="3">
    <source>
        <dbReference type="ARBA" id="ARBA00022448"/>
    </source>
</evidence>
<dbReference type="AlphaFoldDB" id="A0A1G9H5I0"/>
<comment type="similarity">
    <text evidence="2">Belongs to the NapC/NirT/NrfH family.</text>
</comment>
<comment type="subcellular location">
    <subcellularLocation>
        <location evidence="1">Cell membrane</location>
        <topology evidence="1">Single-pass membrane protein</topology>
    </subcellularLocation>
</comment>
<feature type="binding site" evidence="13">
    <location>
        <position position="92"/>
    </location>
    <ligand>
        <name>a menaquinol</name>
        <dbReference type="ChEBI" id="CHEBI:18151"/>
    </ligand>
</feature>
<keyword evidence="8 12" id="KW-0249">Electron transport</keyword>
<organism evidence="17 18">
    <name type="scientific">Tessaracoccus oleiagri</name>
    <dbReference type="NCBI Taxonomy" id="686624"/>
    <lineage>
        <taxon>Bacteria</taxon>
        <taxon>Bacillati</taxon>
        <taxon>Actinomycetota</taxon>
        <taxon>Actinomycetes</taxon>
        <taxon>Propionibacteriales</taxon>
        <taxon>Propionibacteriaceae</taxon>
        <taxon>Tessaracoccus</taxon>
    </lineage>
</organism>
<evidence type="ECO:0000313" key="17">
    <source>
        <dbReference type="EMBL" id="SDL08099.1"/>
    </source>
</evidence>
<dbReference type="PANTHER" id="PTHR30333:SF1">
    <property type="entry name" value="CYTOCHROME C-TYPE PROTEIN NAPC"/>
    <property type="match status" value="1"/>
</dbReference>
<evidence type="ECO:0000256" key="5">
    <source>
        <dbReference type="ARBA" id="ARBA00022617"/>
    </source>
</evidence>
<feature type="binding site" description="covalent" evidence="13">
    <location>
        <position position="157"/>
    </location>
    <ligand>
        <name>heme</name>
        <dbReference type="ChEBI" id="CHEBI:30413"/>
        <label>4</label>
    </ligand>
</feature>
<keyword evidence="18" id="KW-1185">Reference proteome</keyword>
<protein>
    <recommendedName>
        <fullName evidence="12">Cytochrome c-type protein</fullName>
    </recommendedName>
</protein>
<comment type="PTM">
    <text evidence="12">Binds 4 heme groups per subunit.</text>
</comment>
<keyword evidence="10 12" id="KW-0408">Iron</keyword>
<sequence>MRRLITRLWHDFTHAFTGWMGIALAALIGVIIGVATFTFYYAGITSYFGNEPETCASCHAMQEQYDGWLTGSHRDVATCNDCHAPHDNLVSKYVNKAENGFMHSLKFTLQNYPENIVIRPHNRDVTEAACLYCHQTMVDPIVHGSAYQGETLSCIRCHDGVGHKR</sequence>
<evidence type="ECO:0000313" key="18">
    <source>
        <dbReference type="Proteomes" id="UP000199475"/>
    </source>
</evidence>
<evidence type="ECO:0000256" key="1">
    <source>
        <dbReference type="ARBA" id="ARBA00004162"/>
    </source>
</evidence>
<dbReference type="InterPro" id="IPR017571">
    <property type="entry name" value="NrfH"/>
</dbReference>
<dbReference type="GO" id="GO:0005886">
    <property type="term" value="C:plasma membrane"/>
    <property type="evidence" value="ECO:0007669"/>
    <property type="project" value="UniProtKB-SubCell"/>
</dbReference>
<feature type="binding site" description="axial binding residue" evidence="14">
    <location>
        <position position="163"/>
    </location>
    <ligand>
        <name>heme</name>
        <dbReference type="ChEBI" id="CHEBI:30413"/>
        <label>2</label>
    </ligand>
    <ligandPart>
        <name>Fe</name>
        <dbReference type="ChEBI" id="CHEBI:18248"/>
    </ligandPart>
</feature>
<feature type="binding site" description="covalent" evidence="13">
    <location>
        <position position="130"/>
    </location>
    <ligand>
        <name>heme</name>
        <dbReference type="ChEBI" id="CHEBI:30413"/>
        <label>3</label>
    </ligand>
</feature>
<feature type="binding site" description="covalent" evidence="13">
    <location>
        <position position="58"/>
    </location>
    <ligand>
        <name>heme</name>
        <dbReference type="ChEBI" id="CHEBI:30413"/>
        <label>1</label>
    </ligand>
</feature>
<keyword evidence="5 12" id="KW-0349">Heme</keyword>
<evidence type="ECO:0000256" key="13">
    <source>
        <dbReference type="PIRSR" id="PIRSR000013-1"/>
    </source>
</evidence>
<dbReference type="NCBIfam" id="TIGR03153">
    <property type="entry name" value="cytochr_NrfH"/>
    <property type="match status" value="1"/>
</dbReference>
<feature type="transmembrane region" description="Helical" evidence="15">
    <location>
        <begin position="21"/>
        <end position="42"/>
    </location>
</feature>
<keyword evidence="7 12" id="KW-0479">Metal-binding</keyword>
<keyword evidence="11 15" id="KW-0472">Membrane</keyword>
<feature type="binding site" evidence="13">
    <location>
        <position position="80"/>
    </location>
    <ligand>
        <name>a menaquinol</name>
        <dbReference type="ChEBI" id="CHEBI:18151"/>
    </ligand>
</feature>
<evidence type="ECO:0000256" key="14">
    <source>
        <dbReference type="PIRSR" id="PIRSR000013-2"/>
    </source>
</evidence>
<feature type="binding site" description="axial binding residue" evidence="14">
    <location>
        <position position="158"/>
    </location>
    <ligand>
        <name>heme</name>
        <dbReference type="ChEBI" id="CHEBI:30413"/>
        <label>4</label>
    </ligand>
    <ligandPart>
        <name>Fe</name>
        <dbReference type="ChEBI" id="CHEBI:18248"/>
    </ligandPart>
</feature>
<dbReference type="Proteomes" id="UP000199475">
    <property type="component" value="Unassembled WGS sequence"/>
</dbReference>